<reference evidence="1 2" key="1">
    <citation type="submission" date="2020-08" db="EMBL/GenBank/DDBJ databases">
        <title>Genomic Encyclopedia of Type Strains, Phase IV (KMG-IV): sequencing the most valuable type-strain genomes for metagenomic binning, comparative biology and taxonomic classification.</title>
        <authorList>
            <person name="Goeker M."/>
        </authorList>
    </citation>
    <scope>NUCLEOTIDE SEQUENCE [LARGE SCALE GENOMIC DNA]</scope>
    <source>
        <strain evidence="1 2">DSM 101806</strain>
    </source>
</reference>
<name>A0A7W6JVX0_9SPHN</name>
<dbReference type="Proteomes" id="UP000557392">
    <property type="component" value="Unassembled WGS sequence"/>
</dbReference>
<accession>A0A7W6JVX0</accession>
<dbReference type="RefSeq" id="WP_183998733.1">
    <property type="nucleotide sequence ID" value="NZ_JACIEH010000002.1"/>
</dbReference>
<keyword evidence="2" id="KW-1185">Reference proteome</keyword>
<proteinExistence type="predicted"/>
<comment type="caution">
    <text evidence="1">The sequence shown here is derived from an EMBL/GenBank/DDBJ whole genome shotgun (WGS) entry which is preliminary data.</text>
</comment>
<dbReference type="AlphaFoldDB" id="A0A7W6JVX0"/>
<gene>
    <name evidence="1" type="ORF">GGR46_003031</name>
</gene>
<evidence type="ECO:0000313" key="2">
    <source>
        <dbReference type="Proteomes" id="UP000557392"/>
    </source>
</evidence>
<sequence>MLSDNDRIYLERREAQERRLAEEATDLGARKIHREMADRYSARLQGPPVRVVAAQAIEA</sequence>
<evidence type="ECO:0000313" key="1">
    <source>
        <dbReference type="EMBL" id="MBB4099467.1"/>
    </source>
</evidence>
<protein>
    <submittedName>
        <fullName evidence="1">Uncharacterized protein</fullName>
    </submittedName>
</protein>
<dbReference type="EMBL" id="JACIEH010000002">
    <property type="protein sequence ID" value="MBB4099467.1"/>
    <property type="molecule type" value="Genomic_DNA"/>
</dbReference>
<organism evidence="1 2">
    <name type="scientific">Sphingomonas kyeonggiensis</name>
    <dbReference type="NCBI Taxonomy" id="1268553"/>
    <lineage>
        <taxon>Bacteria</taxon>
        <taxon>Pseudomonadati</taxon>
        <taxon>Pseudomonadota</taxon>
        <taxon>Alphaproteobacteria</taxon>
        <taxon>Sphingomonadales</taxon>
        <taxon>Sphingomonadaceae</taxon>
        <taxon>Sphingomonas</taxon>
    </lineage>
</organism>